<feature type="transmembrane region" description="Helical" evidence="2">
    <location>
        <begin position="204"/>
        <end position="224"/>
    </location>
</feature>
<name>A0A8J4U1L0_CLAMG</name>
<evidence type="ECO:0000313" key="5">
    <source>
        <dbReference type="Proteomes" id="UP000727407"/>
    </source>
</evidence>
<keyword evidence="2" id="KW-0472">Membrane</keyword>
<keyword evidence="3" id="KW-0732">Signal</keyword>
<organism evidence="4 5">
    <name type="scientific">Clarias magur</name>
    <name type="common">Asian catfish</name>
    <name type="synonym">Macropteronotus magur</name>
    <dbReference type="NCBI Taxonomy" id="1594786"/>
    <lineage>
        <taxon>Eukaryota</taxon>
        <taxon>Metazoa</taxon>
        <taxon>Chordata</taxon>
        <taxon>Craniata</taxon>
        <taxon>Vertebrata</taxon>
        <taxon>Euteleostomi</taxon>
        <taxon>Actinopterygii</taxon>
        <taxon>Neopterygii</taxon>
        <taxon>Teleostei</taxon>
        <taxon>Ostariophysi</taxon>
        <taxon>Siluriformes</taxon>
        <taxon>Clariidae</taxon>
        <taxon>Clarias</taxon>
    </lineage>
</organism>
<feature type="signal peptide" evidence="3">
    <location>
        <begin position="1"/>
        <end position="34"/>
    </location>
</feature>
<keyword evidence="2" id="KW-0812">Transmembrane</keyword>
<sequence length="239" mass="25807">MLTKRMAMRRMNEMWRRMALTLVFCVLLFHTCQGESTEFSTSTSTITSFTKVSENTINENSTVLNSTVATLLWSTPTTATTVASTDLSSTTSDKNLTTTEANKVNNHTDSSVQVSEELQNHSTVQGSRESQTDTTTTTERAHDSLVTSNATTTQNVVHITSKARAKGNAGESVELNNEIQQGKISKVNEEGQTSSPPQGNSKNVFVPILVCGLVLAAALIGLYIKRNHCPTSASGGMKL</sequence>
<feature type="non-terminal residue" evidence="4">
    <location>
        <position position="1"/>
    </location>
</feature>
<feature type="compositionally biased region" description="Low complexity" evidence="1">
    <location>
        <begin position="83"/>
        <end position="99"/>
    </location>
</feature>
<feature type="compositionally biased region" description="Polar residues" evidence="1">
    <location>
        <begin position="100"/>
        <end position="129"/>
    </location>
</feature>
<proteinExistence type="predicted"/>
<dbReference type="EMBL" id="QNUK01000098">
    <property type="protein sequence ID" value="KAF5902089.1"/>
    <property type="molecule type" value="Genomic_DNA"/>
</dbReference>
<keyword evidence="5" id="KW-1185">Reference proteome</keyword>
<comment type="caution">
    <text evidence="4">The sequence shown here is derived from an EMBL/GenBank/DDBJ whole genome shotgun (WGS) entry which is preliminary data.</text>
</comment>
<feature type="region of interest" description="Disordered" evidence="1">
    <location>
        <begin position="83"/>
        <end position="153"/>
    </location>
</feature>
<dbReference type="AlphaFoldDB" id="A0A8J4U1L0"/>
<evidence type="ECO:0000256" key="1">
    <source>
        <dbReference type="SAM" id="MobiDB-lite"/>
    </source>
</evidence>
<gene>
    <name evidence="4" type="ORF">DAT39_008225</name>
</gene>
<reference evidence="4" key="1">
    <citation type="submission" date="2020-07" db="EMBL/GenBank/DDBJ databases">
        <title>Clarias magur genome sequencing, assembly and annotation.</title>
        <authorList>
            <person name="Kushwaha B."/>
            <person name="Kumar R."/>
            <person name="Das P."/>
            <person name="Joshi C.G."/>
            <person name="Kumar D."/>
            <person name="Nagpure N.S."/>
            <person name="Pandey M."/>
            <person name="Agarwal S."/>
            <person name="Srivastava S."/>
            <person name="Singh M."/>
            <person name="Sahoo L."/>
            <person name="Jayasankar P."/>
            <person name="Meher P.K."/>
            <person name="Koringa P.G."/>
            <person name="Iquebal M.A."/>
            <person name="Das S.P."/>
            <person name="Bit A."/>
            <person name="Patnaik S."/>
            <person name="Patel N."/>
            <person name="Shah T.M."/>
            <person name="Hinsu A."/>
            <person name="Jena J.K."/>
        </authorList>
    </citation>
    <scope>NUCLEOTIDE SEQUENCE</scope>
    <source>
        <strain evidence="4">CIFAMagur01</strain>
        <tissue evidence="4">Testis</tissue>
    </source>
</reference>
<dbReference type="Proteomes" id="UP000727407">
    <property type="component" value="Unassembled WGS sequence"/>
</dbReference>
<feature type="chain" id="PRO_5035185882" evidence="3">
    <location>
        <begin position="35"/>
        <end position="239"/>
    </location>
</feature>
<evidence type="ECO:0000256" key="2">
    <source>
        <dbReference type="SAM" id="Phobius"/>
    </source>
</evidence>
<evidence type="ECO:0000256" key="3">
    <source>
        <dbReference type="SAM" id="SignalP"/>
    </source>
</evidence>
<keyword evidence="2" id="KW-1133">Transmembrane helix</keyword>
<dbReference type="OrthoDB" id="8945512at2759"/>
<accession>A0A8J4U1L0</accession>
<protein>
    <submittedName>
        <fullName evidence="4">Endochitinase A1-like isoform X2</fullName>
    </submittedName>
</protein>
<evidence type="ECO:0000313" key="4">
    <source>
        <dbReference type="EMBL" id="KAF5902089.1"/>
    </source>
</evidence>